<evidence type="ECO:0000256" key="5">
    <source>
        <dbReference type="SAM" id="MobiDB-lite"/>
    </source>
</evidence>
<reference evidence="7 8" key="1">
    <citation type="submission" date="2024-03" db="EMBL/GenBank/DDBJ databases">
        <title>Genome-scale model development and genomic sequencing of the oleaginous clade Lipomyces.</title>
        <authorList>
            <consortium name="Lawrence Berkeley National Laboratory"/>
            <person name="Czajka J.J."/>
            <person name="Han Y."/>
            <person name="Kim J."/>
            <person name="Mondo S.J."/>
            <person name="Hofstad B.A."/>
            <person name="Robles A."/>
            <person name="Haridas S."/>
            <person name="Riley R."/>
            <person name="LaButti K."/>
            <person name="Pangilinan J."/>
            <person name="Andreopoulos W."/>
            <person name="Lipzen A."/>
            <person name="Yan J."/>
            <person name="Wang M."/>
            <person name="Ng V."/>
            <person name="Grigoriev I.V."/>
            <person name="Spatafora J.W."/>
            <person name="Magnuson J.K."/>
            <person name="Baker S.E."/>
            <person name="Pomraning K.R."/>
        </authorList>
    </citation>
    <scope>NUCLEOTIDE SEQUENCE [LARGE SCALE GENOMIC DNA]</scope>
    <source>
        <strain evidence="7 8">Phaff 52-87</strain>
    </source>
</reference>
<feature type="domain" description="Sec39" evidence="6">
    <location>
        <begin position="15"/>
        <end position="781"/>
    </location>
</feature>
<feature type="region of interest" description="Disordered" evidence="5">
    <location>
        <begin position="628"/>
        <end position="653"/>
    </location>
</feature>
<comment type="subcellular location">
    <subcellularLocation>
        <location evidence="1">Endoplasmic reticulum</location>
    </subcellularLocation>
</comment>
<dbReference type="GeneID" id="90037502"/>
<name>A0ABR1F9P3_9ASCO</name>
<evidence type="ECO:0000256" key="4">
    <source>
        <dbReference type="ARBA" id="ARBA00022927"/>
    </source>
</evidence>
<comment type="caution">
    <text evidence="7">The sequence shown here is derived from an EMBL/GenBank/DDBJ whole genome shotgun (WGS) entry which is preliminary data.</text>
</comment>
<keyword evidence="8" id="KW-1185">Reference proteome</keyword>
<accession>A0ABR1F9P3</accession>
<sequence>MPDSSDGSDSLRLWLLAAYLASLSRTADLRRLFRSQYWSSPKDALAILLRFIPEAADPEPYVALVSDIARNQLDEDVAAGGDDSIELRDEFELEELMPSELRHLDDAAALQIRNSLLEAFAESQWFAKFEYYEHDAELTISSWIFARIYSIDSSLGVIAIVSDIVSLYSMPAAVVQWREGVLTPLQRFQSFYPQSFDSPRLFTLHDFTSVDPRRVIEYFLSYTTAKTVSRDVVSIVTPYVEFMSEVGGTYDMHPWRQFFEWMVATAAVKKGTSSSSSSLHSGRFGTILELAKTWNGPDDMLGDTQIEYISAVIAVCYQCEETTNEYFEAMHSMQKRATALLSSLTGRTPADEKEVKERMQEFPDFASAMKFPGSPLFQASETSLRILDHLITSASMVSVHVPTNLQAVTRLRFFASHEAEYQFLLKVVRGTSKEYAYRDDSNWRALRSGARWLKNKSMVLSRLSDADIENIFLGALLDFGRIGLVSEIYIDPVHAPLGVTDMEKHVLKAFEEHYDNASNCNATRGSLKTASQVLQLIYPHMTNSVNLHKADVLLKATHELSKYALTLVHGTPLTPVQVRANGDAEEIVSLLLQSNEKAYLQIDEMIKLTKDLMYGLTLEFHNVLAAPKTRSSSDHEDGGSNSQSRASSVPPEGMDEDMVEFRIARTCIYSALAADDFKTAHDYCMHRLWVHATEIAQLDSELVWQVFFAAGRYVSPNSSALTPSPGQLKGGISPMMALHLSGRVKTLRLQMDLLARAMDISPERNVFEILNVWQEFEVQVAQYVEVLS</sequence>
<keyword evidence="3" id="KW-0256">Endoplasmic reticulum</keyword>
<keyword evidence="2" id="KW-0813">Transport</keyword>
<evidence type="ECO:0000313" key="8">
    <source>
        <dbReference type="Proteomes" id="UP001498771"/>
    </source>
</evidence>
<protein>
    <submittedName>
        <fullName evidence="7">Sec39 domain-containing protein</fullName>
    </submittedName>
</protein>
<keyword evidence="4" id="KW-0653">Protein transport</keyword>
<evidence type="ECO:0000259" key="6">
    <source>
        <dbReference type="Pfam" id="PF08314"/>
    </source>
</evidence>
<dbReference type="EMBL" id="JBBJBU010000002">
    <property type="protein sequence ID" value="KAK7206545.1"/>
    <property type="molecule type" value="Genomic_DNA"/>
</dbReference>
<dbReference type="Proteomes" id="UP001498771">
    <property type="component" value="Unassembled WGS sequence"/>
</dbReference>
<evidence type="ECO:0000256" key="3">
    <source>
        <dbReference type="ARBA" id="ARBA00022824"/>
    </source>
</evidence>
<dbReference type="PANTHER" id="PTHR40787">
    <property type="entry name" value="SECRETED PROTEIN"/>
    <property type="match status" value="1"/>
</dbReference>
<evidence type="ECO:0000256" key="1">
    <source>
        <dbReference type="ARBA" id="ARBA00004240"/>
    </source>
</evidence>
<dbReference type="Pfam" id="PF08314">
    <property type="entry name" value="Sec39"/>
    <property type="match status" value="1"/>
</dbReference>
<organism evidence="7 8">
    <name type="scientific">Myxozyma melibiosi</name>
    <dbReference type="NCBI Taxonomy" id="54550"/>
    <lineage>
        <taxon>Eukaryota</taxon>
        <taxon>Fungi</taxon>
        <taxon>Dikarya</taxon>
        <taxon>Ascomycota</taxon>
        <taxon>Saccharomycotina</taxon>
        <taxon>Lipomycetes</taxon>
        <taxon>Lipomycetales</taxon>
        <taxon>Lipomycetaceae</taxon>
        <taxon>Myxozyma</taxon>
    </lineage>
</organism>
<evidence type="ECO:0000313" key="7">
    <source>
        <dbReference type="EMBL" id="KAK7206545.1"/>
    </source>
</evidence>
<dbReference type="RefSeq" id="XP_064769578.1">
    <property type="nucleotide sequence ID" value="XM_064911990.1"/>
</dbReference>
<gene>
    <name evidence="7" type="ORF">BZA70DRAFT_274515</name>
</gene>
<dbReference type="PANTHER" id="PTHR40787:SF3">
    <property type="entry name" value="PROTEIN TRANSPORT PROTEIN SEC39"/>
    <property type="match status" value="1"/>
</dbReference>
<dbReference type="InterPro" id="IPR013244">
    <property type="entry name" value="Sec39_domain"/>
</dbReference>
<evidence type="ECO:0000256" key="2">
    <source>
        <dbReference type="ARBA" id="ARBA00022448"/>
    </source>
</evidence>
<proteinExistence type="predicted"/>